<evidence type="ECO:0000313" key="1">
    <source>
        <dbReference type="Proteomes" id="UP000887575"/>
    </source>
</evidence>
<sequence length="282" mass="30650">MDAFRDQRENLQRCFQVFERFVVGRPAERLLILTDQNIYILSQSLTTDNQDTSQVQEMTSSSQVEYHSHCEAAMDAIDYIEMTGVKVLLRTGRNLGQDPVTRKTSPGKKGCTCALVLSRGMNGNIINLQSTIISSNMQKLAGLLLVAFSVFEQTTAQTCSPVPSSGYWVNAGPYIFGTCPDPSTTCYDDGTGDACWRATCQPLPSTVTWGAGGPSIGGCGSGFTCYYAPDAFGPTYSDQCFSDCPPVPAGYPYTAYGPNINGCNDPAAPNCYYYNNDNQCYP</sequence>
<reference evidence="2" key="1">
    <citation type="submission" date="2024-02" db="UniProtKB">
        <authorList>
            <consortium name="WormBaseParasite"/>
        </authorList>
    </citation>
    <scope>IDENTIFICATION</scope>
</reference>
<dbReference type="WBParaSite" id="MBELARI_LOCUS828">
    <property type="protein sequence ID" value="MBELARI_LOCUS828"/>
    <property type="gene ID" value="MBELARI_LOCUS828"/>
</dbReference>
<dbReference type="AlphaFoldDB" id="A0AAF3FMA3"/>
<name>A0AAF3FMA3_9BILA</name>
<evidence type="ECO:0000313" key="2">
    <source>
        <dbReference type="WBParaSite" id="MBELARI_LOCUS828"/>
    </source>
</evidence>
<proteinExistence type="predicted"/>
<protein>
    <submittedName>
        <fullName evidence="2">Uncharacterized protein</fullName>
    </submittedName>
</protein>
<organism evidence="1 2">
    <name type="scientific">Mesorhabditis belari</name>
    <dbReference type="NCBI Taxonomy" id="2138241"/>
    <lineage>
        <taxon>Eukaryota</taxon>
        <taxon>Metazoa</taxon>
        <taxon>Ecdysozoa</taxon>
        <taxon>Nematoda</taxon>
        <taxon>Chromadorea</taxon>
        <taxon>Rhabditida</taxon>
        <taxon>Rhabditina</taxon>
        <taxon>Rhabditomorpha</taxon>
        <taxon>Rhabditoidea</taxon>
        <taxon>Rhabditidae</taxon>
        <taxon>Mesorhabditinae</taxon>
        <taxon>Mesorhabditis</taxon>
    </lineage>
</organism>
<dbReference type="Proteomes" id="UP000887575">
    <property type="component" value="Unassembled WGS sequence"/>
</dbReference>
<accession>A0AAF3FMA3</accession>
<keyword evidence="1" id="KW-1185">Reference proteome</keyword>